<gene>
    <name evidence="1" type="ORF">NM208_g13063</name>
</gene>
<dbReference type="EMBL" id="JANRMS010002551">
    <property type="protein sequence ID" value="KAJ3521966.1"/>
    <property type="molecule type" value="Genomic_DNA"/>
</dbReference>
<sequence length="190" mass="20632">MANRDSQPLSQDGSVLRLHVATRAVHADDEARVGTESFHYSRISAPNSTRFETVLSNIVDQPSITYSSGLAAFHAAMVLLNPDKIFMGDVYHGCQKIVGLLTGLTGLRRLPLERLEELGPRDVLYIETPVNPTGEAVNLSYFKERASAAGAYLVVDSTFAPPPLQNPFAFGADIVLHSGTKYFGGHSDML</sequence>
<name>A0ACC1RN89_9HYPO</name>
<evidence type="ECO:0000313" key="1">
    <source>
        <dbReference type="EMBL" id="KAJ3521966.1"/>
    </source>
</evidence>
<organism evidence="1 2">
    <name type="scientific">Fusarium decemcellulare</name>
    <dbReference type="NCBI Taxonomy" id="57161"/>
    <lineage>
        <taxon>Eukaryota</taxon>
        <taxon>Fungi</taxon>
        <taxon>Dikarya</taxon>
        <taxon>Ascomycota</taxon>
        <taxon>Pezizomycotina</taxon>
        <taxon>Sordariomycetes</taxon>
        <taxon>Hypocreomycetidae</taxon>
        <taxon>Hypocreales</taxon>
        <taxon>Nectriaceae</taxon>
        <taxon>Fusarium</taxon>
        <taxon>Fusarium decemcellulare species complex</taxon>
    </lineage>
</organism>
<protein>
    <submittedName>
        <fullName evidence="1">Uncharacterized protein</fullName>
    </submittedName>
</protein>
<comment type="caution">
    <text evidence="1">The sequence shown here is derived from an EMBL/GenBank/DDBJ whole genome shotgun (WGS) entry which is preliminary data.</text>
</comment>
<keyword evidence="2" id="KW-1185">Reference proteome</keyword>
<accession>A0ACC1RN89</accession>
<reference evidence="1" key="1">
    <citation type="submission" date="2022-08" db="EMBL/GenBank/DDBJ databases">
        <title>Genome Sequence of Fusarium decemcellulare.</title>
        <authorList>
            <person name="Buettner E."/>
        </authorList>
    </citation>
    <scope>NUCLEOTIDE SEQUENCE</scope>
    <source>
        <strain evidence="1">Babe19</strain>
    </source>
</reference>
<proteinExistence type="predicted"/>
<dbReference type="Proteomes" id="UP001148629">
    <property type="component" value="Unassembled WGS sequence"/>
</dbReference>
<evidence type="ECO:0000313" key="2">
    <source>
        <dbReference type="Proteomes" id="UP001148629"/>
    </source>
</evidence>